<organism evidence="1 2">
    <name type="scientific">Fimbriimonas ginsengisoli</name>
    <dbReference type="NCBI Taxonomy" id="1005039"/>
    <lineage>
        <taxon>Bacteria</taxon>
        <taxon>Bacillati</taxon>
        <taxon>Armatimonadota</taxon>
        <taxon>Fimbriimonadia</taxon>
        <taxon>Fimbriimonadales</taxon>
        <taxon>Fimbriimonadaceae</taxon>
        <taxon>Fimbriimonas</taxon>
    </lineage>
</organism>
<accession>A0A931PTJ1</accession>
<comment type="caution">
    <text evidence="1">The sequence shown here is derived from an EMBL/GenBank/DDBJ whole genome shotgun (WGS) entry which is preliminary data.</text>
</comment>
<gene>
    <name evidence="1" type="ORF">HYR64_04845</name>
</gene>
<dbReference type="Proteomes" id="UP000727962">
    <property type="component" value="Unassembled WGS sequence"/>
</dbReference>
<dbReference type="AlphaFoldDB" id="A0A931PTJ1"/>
<evidence type="ECO:0000313" key="1">
    <source>
        <dbReference type="EMBL" id="MBI1756419.1"/>
    </source>
</evidence>
<protein>
    <submittedName>
        <fullName evidence="1">Trm112 family protein</fullName>
    </submittedName>
</protein>
<dbReference type="InterPro" id="IPR005651">
    <property type="entry name" value="Trm112-like"/>
</dbReference>
<proteinExistence type="predicted"/>
<dbReference type="EMBL" id="JACOSL010000030">
    <property type="protein sequence ID" value="MBI1756419.1"/>
    <property type="molecule type" value="Genomic_DNA"/>
</dbReference>
<evidence type="ECO:0000313" key="2">
    <source>
        <dbReference type="Proteomes" id="UP000727962"/>
    </source>
</evidence>
<reference evidence="1" key="1">
    <citation type="submission" date="2020-07" db="EMBL/GenBank/DDBJ databases">
        <title>Huge and variable diversity of episymbiotic CPR bacteria and DPANN archaea in groundwater ecosystems.</title>
        <authorList>
            <person name="He C.Y."/>
            <person name="Keren R."/>
            <person name="Whittaker M."/>
            <person name="Farag I.F."/>
            <person name="Doudna J."/>
            <person name="Cate J.H.D."/>
            <person name="Banfield J.F."/>
        </authorList>
    </citation>
    <scope>NUCLEOTIDE SEQUENCE</scope>
    <source>
        <strain evidence="1">NC_groundwater_17_Pr7_B-0.1um_64_12</strain>
    </source>
</reference>
<dbReference type="SUPFAM" id="SSF158997">
    <property type="entry name" value="Trm112p-like"/>
    <property type="match status" value="1"/>
</dbReference>
<name>A0A931PTJ1_FIMGI</name>
<dbReference type="Gene3D" id="2.20.25.10">
    <property type="match status" value="1"/>
</dbReference>
<dbReference type="Pfam" id="PF03966">
    <property type="entry name" value="Trm112p"/>
    <property type="match status" value="1"/>
</dbReference>
<sequence>MDDLACPVCPQRPPLFQRDNELVCRECGRVYPVVDGIPRLTPDQSEGESDER</sequence>